<accession>A0A383EQY9</accession>
<proteinExistence type="predicted"/>
<feature type="non-terminal residue" evidence="1">
    <location>
        <position position="1"/>
    </location>
</feature>
<name>A0A383EQY9_9ZZZZ</name>
<gene>
    <name evidence="1" type="ORF">METZ01_LOCUS511352</name>
</gene>
<reference evidence="1" key="1">
    <citation type="submission" date="2018-05" db="EMBL/GenBank/DDBJ databases">
        <authorList>
            <person name="Lanie J.A."/>
            <person name="Ng W.-L."/>
            <person name="Kazmierczak K.M."/>
            <person name="Andrzejewski T.M."/>
            <person name="Davidsen T.M."/>
            <person name="Wayne K.J."/>
            <person name="Tettelin H."/>
            <person name="Glass J.I."/>
            <person name="Rusch D."/>
            <person name="Podicherti R."/>
            <person name="Tsui H.-C.T."/>
            <person name="Winkler M.E."/>
        </authorList>
    </citation>
    <scope>NUCLEOTIDE SEQUENCE</scope>
</reference>
<sequence>VLFPNFSIDPTPKLFSNDFLYSGTDAQFLIVLFLASK</sequence>
<dbReference type="EMBL" id="UINC01227560">
    <property type="protein sequence ID" value="SVE58498.1"/>
    <property type="molecule type" value="Genomic_DNA"/>
</dbReference>
<protein>
    <submittedName>
        <fullName evidence="1">Uncharacterized protein</fullName>
    </submittedName>
</protein>
<dbReference type="AlphaFoldDB" id="A0A383EQY9"/>
<organism evidence="1">
    <name type="scientific">marine metagenome</name>
    <dbReference type="NCBI Taxonomy" id="408172"/>
    <lineage>
        <taxon>unclassified sequences</taxon>
        <taxon>metagenomes</taxon>
        <taxon>ecological metagenomes</taxon>
    </lineage>
</organism>
<evidence type="ECO:0000313" key="1">
    <source>
        <dbReference type="EMBL" id="SVE58498.1"/>
    </source>
</evidence>